<evidence type="ECO:0000256" key="3">
    <source>
        <dbReference type="ARBA" id="ARBA00022525"/>
    </source>
</evidence>
<accession>A0A0L7LIX5</accession>
<dbReference type="PANTHER" id="PTHR11610:SF178">
    <property type="entry name" value="LIPASE MEMBER H-A-LIKE PROTEIN"/>
    <property type="match status" value="1"/>
</dbReference>
<evidence type="ECO:0000256" key="4">
    <source>
        <dbReference type="RuleBase" id="RU004262"/>
    </source>
</evidence>
<feature type="domain" description="Lipase" evidence="6">
    <location>
        <begin position="104"/>
        <end position="185"/>
    </location>
</feature>
<dbReference type="GO" id="GO:0005615">
    <property type="term" value="C:extracellular space"/>
    <property type="evidence" value="ECO:0007669"/>
    <property type="project" value="TreeGrafter"/>
</dbReference>
<feature type="signal peptide" evidence="5">
    <location>
        <begin position="1"/>
        <end position="17"/>
    </location>
</feature>
<dbReference type="InterPro" id="IPR029058">
    <property type="entry name" value="AB_hydrolase_fold"/>
</dbReference>
<comment type="subcellular location">
    <subcellularLocation>
        <location evidence="1">Secreted</location>
    </subcellularLocation>
</comment>
<dbReference type="SUPFAM" id="SSF53474">
    <property type="entry name" value="alpha/beta-Hydrolases"/>
    <property type="match status" value="1"/>
</dbReference>
<feature type="non-terminal residue" evidence="7">
    <location>
        <position position="191"/>
    </location>
</feature>
<gene>
    <name evidence="7" type="ORF">OBRU01_07592</name>
</gene>
<keyword evidence="5" id="KW-0732">Signal</keyword>
<keyword evidence="3" id="KW-0964">Secreted</keyword>
<evidence type="ECO:0000256" key="5">
    <source>
        <dbReference type="SAM" id="SignalP"/>
    </source>
</evidence>
<dbReference type="STRING" id="104452.A0A0L7LIX5"/>
<dbReference type="GO" id="GO:0016042">
    <property type="term" value="P:lipid catabolic process"/>
    <property type="evidence" value="ECO:0007669"/>
    <property type="project" value="TreeGrafter"/>
</dbReference>
<evidence type="ECO:0000313" key="7">
    <source>
        <dbReference type="EMBL" id="KOB75397.1"/>
    </source>
</evidence>
<dbReference type="PANTHER" id="PTHR11610">
    <property type="entry name" value="LIPASE"/>
    <property type="match status" value="1"/>
</dbReference>
<organism evidence="7 8">
    <name type="scientific">Operophtera brumata</name>
    <name type="common">Winter moth</name>
    <name type="synonym">Phalaena brumata</name>
    <dbReference type="NCBI Taxonomy" id="104452"/>
    <lineage>
        <taxon>Eukaryota</taxon>
        <taxon>Metazoa</taxon>
        <taxon>Ecdysozoa</taxon>
        <taxon>Arthropoda</taxon>
        <taxon>Hexapoda</taxon>
        <taxon>Insecta</taxon>
        <taxon>Pterygota</taxon>
        <taxon>Neoptera</taxon>
        <taxon>Endopterygota</taxon>
        <taxon>Lepidoptera</taxon>
        <taxon>Glossata</taxon>
        <taxon>Ditrysia</taxon>
        <taxon>Geometroidea</taxon>
        <taxon>Geometridae</taxon>
        <taxon>Larentiinae</taxon>
        <taxon>Operophtera</taxon>
    </lineage>
</organism>
<dbReference type="AlphaFoldDB" id="A0A0L7LIX5"/>
<evidence type="ECO:0000259" key="6">
    <source>
        <dbReference type="Pfam" id="PF00151"/>
    </source>
</evidence>
<evidence type="ECO:0000256" key="2">
    <source>
        <dbReference type="ARBA" id="ARBA00010701"/>
    </source>
</evidence>
<dbReference type="Pfam" id="PF00151">
    <property type="entry name" value="Lipase"/>
    <property type="match status" value="1"/>
</dbReference>
<dbReference type="InterPro" id="IPR000734">
    <property type="entry name" value="TAG_lipase"/>
</dbReference>
<proteinExistence type="inferred from homology"/>
<feature type="chain" id="PRO_5005573304" evidence="5">
    <location>
        <begin position="18"/>
        <end position="191"/>
    </location>
</feature>
<dbReference type="GO" id="GO:0016298">
    <property type="term" value="F:lipase activity"/>
    <property type="evidence" value="ECO:0007669"/>
    <property type="project" value="InterPro"/>
</dbReference>
<protein>
    <submittedName>
        <fullName evidence="7">Pancreatic lipase 2</fullName>
    </submittedName>
</protein>
<name>A0A0L7LIX5_OPEBR</name>
<reference evidence="7 8" key="1">
    <citation type="journal article" date="2015" name="Genome Biol. Evol.">
        <title>The genome of winter moth (Operophtera brumata) provides a genomic perspective on sexual dimorphism and phenology.</title>
        <authorList>
            <person name="Derks M.F."/>
            <person name="Smit S."/>
            <person name="Salis L."/>
            <person name="Schijlen E."/>
            <person name="Bossers A."/>
            <person name="Mateman C."/>
            <person name="Pijl A.S."/>
            <person name="de Ridder D."/>
            <person name="Groenen M.A."/>
            <person name="Visser M.E."/>
            <person name="Megens H.J."/>
        </authorList>
    </citation>
    <scope>NUCLEOTIDE SEQUENCE [LARGE SCALE GENOMIC DNA]</scope>
    <source>
        <strain evidence="7">WM2013NL</strain>
        <tissue evidence="7">Head and thorax</tissue>
    </source>
</reference>
<keyword evidence="8" id="KW-1185">Reference proteome</keyword>
<comment type="similarity">
    <text evidence="2 4">Belongs to the AB hydrolase superfamily. Lipase family.</text>
</comment>
<evidence type="ECO:0000256" key="1">
    <source>
        <dbReference type="ARBA" id="ARBA00004613"/>
    </source>
</evidence>
<dbReference type="InterPro" id="IPR013818">
    <property type="entry name" value="Lipase"/>
</dbReference>
<comment type="caution">
    <text evidence="7">The sequence shown here is derived from an EMBL/GenBank/DDBJ whole genome shotgun (WGS) entry which is preliminary data.</text>
</comment>
<evidence type="ECO:0000313" key="8">
    <source>
        <dbReference type="Proteomes" id="UP000037510"/>
    </source>
</evidence>
<dbReference type="Proteomes" id="UP000037510">
    <property type="component" value="Unassembled WGS sequence"/>
</dbReference>
<dbReference type="EMBL" id="JTDY01000931">
    <property type="protein sequence ID" value="KOB75397.1"/>
    <property type="molecule type" value="Genomic_DNA"/>
</dbReference>
<sequence length="191" mass="20561">MAWCVLLLASALALVSDETRYQYVRGPDGTPHLVDLWLKTSDLKEIASEGLLGLTNYNPQRRTVVLMHGWLDNVNADFNTVLVPAFLDAEDLNVIVVDWSAGAGHSLGAHQAGIAGRNLGGSVAYITALDAAWPGWITNDDKFRSTDGVYTEAIHTNVGLLGYIGDLADVDFYPNGGINMPGCNSQDCDHS</sequence>
<dbReference type="Gene3D" id="3.40.50.1820">
    <property type="entry name" value="alpha/beta hydrolase"/>
    <property type="match status" value="2"/>
</dbReference>